<dbReference type="SUPFAM" id="SSF53448">
    <property type="entry name" value="Nucleotide-diphospho-sugar transferases"/>
    <property type="match status" value="1"/>
</dbReference>
<dbReference type="EMBL" id="LR796482">
    <property type="protein sequence ID" value="CAB4147356.1"/>
    <property type="molecule type" value="Genomic_DNA"/>
</dbReference>
<dbReference type="Gene3D" id="3.90.550.40">
    <property type="match status" value="1"/>
</dbReference>
<gene>
    <name evidence="1" type="ORF">UFOVP515_23</name>
</gene>
<name>A0A6J5MQP7_9CAUD</name>
<evidence type="ECO:0000313" key="1">
    <source>
        <dbReference type="EMBL" id="CAB4147356.1"/>
    </source>
</evidence>
<proteinExistence type="predicted"/>
<reference evidence="1" key="1">
    <citation type="submission" date="2020-04" db="EMBL/GenBank/DDBJ databases">
        <authorList>
            <person name="Chiriac C."/>
            <person name="Salcher M."/>
            <person name="Ghai R."/>
            <person name="Kavagutti S V."/>
        </authorList>
    </citation>
    <scope>NUCLEOTIDE SEQUENCE</scope>
</reference>
<organism evidence="1">
    <name type="scientific">uncultured Caudovirales phage</name>
    <dbReference type="NCBI Taxonomy" id="2100421"/>
    <lineage>
        <taxon>Viruses</taxon>
        <taxon>Duplodnaviria</taxon>
        <taxon>Heunggongvirae</taxon>
        <taxon>Uroviricota</taxon>
        <taxon>Caudoviricetes</taxon>
        <taxon>Peduoviridae</taxon>
        <taxon>Maltschvirus</taxon>
        <taxon>Maltschvirus maltsch</taxon>
    </lineage>
</organism>
<dbReference type="InterPro" id="IPR029044">
    <property type="entry name" value="Nucleotide-diphossugar_trans"/>
</dbReference>
<dbReference type="Pfam" id="PF03452">
    <property type="entry name" value="Anp1"/>
    <property type="match status" value="1"/>
</dbReference>
<protein>
    <submittedName>
        <fullName evidence="1">Anp1</fullName>
    </submittedName>
</protein>
<sequence>MTQNYIAVCTPARDMVHANFTFCMVNMVAHHTINTTDAVSLKIMQGTLIQTQRADLCLDAMAEGCTHILFVDSDMTFPQDMIERLLKHDLDIVATNCARRRLPTGPTAQRYDENGERVLIYTMPESTGLEEVGSIGMGVMLIKRRVFERLSEPWFETPWRTEKRGYVGEDVFFCRKAQAAGFKIYIDHDVSKEIGHIGTFEFKHDHTWVMRDLEKAEKAEDGANNIC</sequence>
<accession>A0A6J5MQP7</accession>